<evidence type="ECO:0000313" key="2">
    <source>
        <dbReference type="Proteomes" id="UP000589984"/>
    </source>
</evidence>
<name>A0A7Y6RF05_9GAMM</name>
<protein>
    <recommendedName>
        <fullName evidence="3">CN hydrolase domain-containing protein</fullName>
    </recommendedName>
</protein>
<dbReference type="AlphaFoldDB" id="A0A7Y6RF05"/>
<organism evidence="1 2">
    <name type="scientific">Vreelandella maris</name>
    <dbReference type="NCBI Taxonomy" id="2729617"/>
    <lineage>
        <taxon>Bacteria</taxon>
        <taxon>Pseudomonadati</taxon>
        <taxon>Pseudomonadota</taxon>
        <taxon>Gammaproteobacteria</taxon>
        <taxon>Oceanospirillales</taxon>
        <taxon>Halomonadaceae</taxon>
        <taxon>Vreelandella</taxon>
    </lineage>
</organism>
<sequence>MAIAPSGEVMAAPMNREKGILYAEFEIKTALRSRRSLDVAGHYGRPDIFSLTVNRVPQPPAVFVDL</sequence>
<dbReference type="PANTHER" id="PTHR46044:SF1">
    <property type="entry name" value="CN HYDROLASE DOMAIN-CONTAINING PROTEIN"/>
    <property type="match status" value="1"/>
</dbReference>
<dbReference type="GO" id="GO:0003824">
    <property type="term" value="F:catalytic activity"/>
    <property type="evidence" value="ECO:0007669"/>
    <property type="project" value="InterPro"/>
</dbReference>
<keyword evidence="2" id="KW-1185">Reference proteome</keyword>
<dbReference type="EMBL" id="JABWCV010000020">
    <property type="protein sequence ID" value="NVF15651.1"/>
    <property type="molecule type" value="Genomic_DNA"/>
</dbReference>
<proteinExistence type="predicted"/>
<dbReference type="Proteomes" id="UP000589984">
    <property type="component" value="Unassembled WGS sequence"/>
</dbReference>
<dbReference type="InterPro" id="IPR044149">
    <property type="entry name" value="Nitrilases_CHs"/>
</dbReference>
<accession>A0A7Y6RF05</accession>
<evidence type="ECO:0008006" key="3">
    <source>
        <dbReference type="Google" id="ProtNLM"/>
    </source>
</evidence>
<dbReference type="SUPFAM" id="SSF56317">
    <property type="entry name" value="Carbon-nitrogen hydrolase"/>
    <property type="match status" value="1"/>
</dbReference>
<reference evidence="1 2" key="1">
    <citation type="submission" date="2020-06" db="EMBL/GenBank/DDBJ databases">
        <title>Halomonas sp. QX-1 draft genome sequence.</title>
        <authorList>
            <person name="Qiu X."/>
        </authorList>
    </citation>
    <scope>NUCLEOTIDE SEQUENCE [LARGE SCALE GENOMIC DNA]</scope>
    <source>
        <strain evidence="1 2">QX-1</strain>
    </source>
</reference>
<dbReference type="InterPro" id="IPR036526">
    <property type="entry name" value="C-N_Hydrolase_sf"/>
</dbReference>
<dbReference type="RefSeq" id="WP_176304373.1">
    <property type="nucleotide sequence ID" value="NZ_JABWCV010000020.1"/>
</dbReference>
<gene>
    <name evidence="1" type="ORF">HUO07_15920</name>
</gene>
<comment type="caution">
    <text evidence="1">The sequence shown here is derived from an EMBL/GenBank/DDBJ whole genome shotgun (WGS) entry which is preliminary data.</text>
</comment>
<evidence type="ECO:0000313" key="1">
    <source>
        <dbReference type="EMBL" id="NVF15651.1"/>
    </source>
</evidence>
<dbReference type="PANTHER" id="PTHR46044">
    <property type="entry name" value="NITRILASE"/>
    <property type="match status" value="1"/>
</dbReference>
<dbReference type="Gene3D" id="3.60.110.10">
    <property type="entry name" value="Carbon-nitrogen hydrolase"/>
    <property type="match status" value="1"/>
</dbReference>